<organism evidence="1 2">
    <name type="scientific">Natronococcus jeotgali DSM 18795</name>
    <dbReference type="NCBI Taxonomy" id="1227498"/>
    <lineage>
        <taxon>Archaea</taxon>
        <taxon>Methanobacteriati</taxon>
        <taxon>Methanobacteriota</taxon>
        <taxon>Stenosarchaea group</taxon>
        <taxon>Halobacteria</taxon>
        <taxon>Halobacteriales</taxon>
        <taxon>Natrialbaceae</taxon>
        <taxon>Natronococcus</taxon>
    </lineage>
</organism>
<dbReference type="EMBL" id="AOIA01000056">
    <property type="protein sequence ID" value="ELY62611.1"/>
    <property type="molecule type" value="Genomic_DNA"/>
</dbReference>
<dbReference type="STRING" id="1227498.C492_07720"/>
<comment type="caution">
    <text evidence="1">The sequence shown here is derived from an EMBL/GenBank/DDBJ whole genome shotgun (WGS) entry which is preliminary data.</text>
</comment>
<evidence type="ECO:0000313" key="2">
    <source>
        <dbReference type="Proteomes" id="UP000011531"/>
    </source>
</evidence>
<name>L9XMI9_9EURY</name>
<keyword evidence="2" id="KW-1185">Reference proteome</keyword>
<evidence type="ECO:0000313" key="1">
    <source>
        <dbReference type="EMBL" id="ELY62611.1"/>
    </source>
</evidence>
<dbReference type="AlphaFoldDB" id="L9XMI9"/>
<protein>
    <submittedName>
        <fullName evidence="1">Uncharacterized protein</fullName>
    </submittedName>
</protein>
<gene>
    <name evidence="1" type="ORF">C492_07720</name>
</gene>
<proteinExistence type="predicted"/>
<dbReference type="OrthoDB" id="202985at2157"/>
<sequence>MSIRELVSRLTTTQALEMSESIEERFPAWNYEQGNVRPWALGRRQCVLSLVRFIADEVSKVVFSTPMEVTVAPTAVYQLSSSWPDRFGDTYQVATYPNANPDWESIKAAYDAGEADE</sequence>
<reference evidence="1 2" key="1">
    <citation type="journal article" date="2014" name="PLoS Genet.">
        <title>Phylogenetically driven sequencing of extremely halophilic archaea reveals strategies for static and dynamic osmo-response.</title>
        <authorList>
            <person name="Becker E.A."/>
            <person name="Seitzer P.M."/>
            <person name="Tritt A."/>
            <person name="Larsen D."/>
            <person name="Krusor M."/>
            <person name="Yao A.I."/>
            <person name="Wu D."/>
            <person name="Madern D."/>
            <person name="Eisen J.A."/>
            <person name="Darling A.E."/>
            <person name="Facciotti M.T."/>
        </authorList>
    </citation>
    <scope>NUCLEOTIDE SEQUENCE [LARGE SCALE GENOMIC DNA]</scope>
    <source>
        <strain evidence="1 2">DSM 18795</strain>
    </source>
</reference>
<accession>L9XMI9</accession>
<dbReference type="Proteomes" id="UP000011531">
    <property type="component" value="Unassembled WGS sequence"/>
</dbReference>
<dbReference type="RefSeq" id="WP_008421994.1">
    <property type="nucleotide sequence ID" value="NZ_AOIA01000056.1"/>
</dbReference>